<reference evidence="2" key="1">
    <citation type="submission" date="2022-03" db="EMBL/GenBank/DDBJ databases">
        <authorList>
            <person name="Tunstrom K."/>
        </authorList>
    </citation>
    <scope>NUCLEOTIDE SEQUENCE</scope>
</reference>
<dbReference type="Pfam" id="PF00561">
    <property type="entry name" value="Abhydrolase_1"/>
    <property type="match status" value="1"/>
</dbReference>
<dbReference type="SUPFAM" id="SSF53474">
    <property type="entry name" value="alpha/beta-Hydrolases"/>
    <property type="match status" value="1"/>
</dbReference>
<dbReference type="InterPro" id="IPR029058">
    <property type="entry name" value="AB_hydrolase_fold"/>
</dbReference>
<gene>
    <name evidence="2" type="ORF">EEDITHA_LOCUS1754</name>
</gene>
<keyword evidence="3" id="KW-1185">Reference proteome</keyword>
<organism evidence="2 3">
    <name type="scientific">Euphydryas editha</name>
    <name type="common">Edith's checkerspot</name>
    <dbReference type="NCBI Taxonomy" id="104508"/>
    <lineage>
        <taxon>Eukaryota</taxon>
        <taxon>Metazoa</taxon>
        <taxon>Ecdysozoa</taxon>
        <taxon>Arthropoda</taxon>
        <taxon>Hexapoda</taxon>
        <taxon>Insecta</taxon>
        <taxon>Pterygota</taxon>
        <taxon>Neoptera</taxon>
        <taxon>Endopterygota</taxon>
        <taxon>Lepidoptera</taxon>
        <taxon>Glossata</taxon>
        <taxon>Ditrysia</taxon>
        <taxon>Papilionoidea</taxon>
        <taxon>Nymphalidae</taxon>
        <taxon>Nymphalinae</taxon>
        <taxon>Euphydryas</taxon>
    </lineage>
</organism>
<proteinExistence type="predicted"/>
<accession>A0AAU9TDQ6</accession>
<feature type="domain" description="AB hydrolase-1" evidence="1">
    <location>
        <begin position="64"/>
        <end position="160"/>
    </location>
</feature>
<dbReference type="Gene3D" id="3.40.50.1820">
    <property type="entry name" value="alpha/beta hydrolase"/>
    <property type="match status" value="1"/>
</dbReference>
<comment type="caution">
    <text evidence="2">The sequence shown here is derived from an EMBL/GenBank/DDBJ whole genome shotgun (WGS) entry which is preliminary data.</text>
</comment>
<dbReference type="Proteomes" id="UP001153954">
    <property type="component" value="Unassembled WGS sequence"/>
</dbReference>
<evidence type="ECO:0000313" key="3">
    <source>
        <dbReference type="Proteomes" id="UP001153954"/>
    </source>
</evidence>
<dbReference type="PANTHER" id="PTHR46331:SF2">
    <property type="entry name" value="VALACYCLOVIR HYDROLASE"/>
    <property type="match status" value="1"/>
</dbReference>
<dbReference type="EMBL" id="CAKOGL010000004">
    <property type="protein sequence ID" value="CAH2085261.1"/>
    <property type="molecule type" value="Genomic_DNA"/>
</dbReference>
<sequence length="281" mass="31974">MLLQRIFNSPSWKVNKCLSPGVYLSTSSSFKEQKIIVGNYEINYLRVGRGPHHVFCAGASMTTIWHSFEKQIKGFDHDKFSLVVWDPPGYGQSVALVNNKSFNIFSIDADVAYEFMKAIQIPKYSLMGWSRGGTACLILARRHPEVVNKVVAWGACSFLLPKDVEYYTSMRNLDNWPKQLKDEMIKLYGKEKFITKVNELADTMIGCSKHVVSVCNDIRGITCPTLLLHGAKDPVVDSSHLKHLHSLIANSRIYLYPDGKHNIHIQYADDFNKRVQEFLLT</sequence>
<evidence type="ECO:0000313" key="2">
    <source>
        <dbReference type="EMBL" id="CAH2085261.1"/>
    </source>
</evidence>
<dbReference type="AlphaFoldDB" id="A0AAU9TDQ6"/>
<name>A0AAU9TDQ6_EUPED</name>
<dbReference type="GO" id="GO:0017171">
    <property type="term" value="F:serine hydrolase activity"/>
    <property type="evidence" value="ECO:0007669"/>
    <property type="project" value="TreeGrafter"/>
</dbReference>
<dbReference type="PANTHER" id="PTHR46331">
    <property type="entry name" value="VALACYCLOVIR HYDROLASE"/>
    <property type="match status" value="1"/>
</dbReference>
<evidence type="ECO:0000259" key="1">
    <source>
        <dbReference type="Pfam" id="PF00561"/>
    </source>
</evidence>
<protein>
    <recommendedName>
        <fullName evidence="1">AB hydrolase-1 domain-containing protein</fullName>
    </recommendedName>
</protein>
<dbReference type="InterPro" id="IPR000073">
    <property type="entry name" value="AB_hydrolase_1"/>
</dbReference>